<dbReference type="OrthoDB" id="1112758at2"/>
<dbReference type="Gene3D" id="3.30.1150.10">
    <property type="match status" value="1"/>
</dbReference>
<evidence type="ECO:0008006" key="5">
    <source>
        <dbReference type="Google" id="ProtNLM"/>
    </source>
</evidence>
<evidence type="ECO:0000313" key="4">
    <source>
        <dbReference type="Proteomes" id="UP000184048"/>
    </source>
</evidence>
<evidence type="ECO:0000313" key="3">
    <source>
        <dbReference type="EMBL" id="SHE52659.1"/>
    </source>
</evidence>
<reference evidence="3 4" key="1">
    <citation type="submission" date="2016-11" db="EMBL/GenBank/DDBJ databases">
        <authorList>
            <person name="Jaros S."/>
            <person name="Januszkiewicz K."/>
            <person name="Wedrychowicz H."/>
        </authorList>
    </citation>
    <scope>NUCLEOTIDE SEQUENCE [LARGE SCALE GENOMIC DNA]</scope>
    <source>
        <strain evidence="3 4">DSM 18119</strain>
    </source>
</reference>
<proteinExistence type="predicted"/>
<dbReference type="AlphaFoldDB" id="A0A1M4U7B5"/>
<gene>
    <name evidence="3" type="ORF">SAMN02745131_00551</name>
</gene>
<dbReference type="RefSeq" id="WP_072833713.1">
    <property type="nucleotide sequence ID" value="NZ_FQUU01000002.1"/>
</dbReference>
<dbReference type="EMBL" id="FQUU01000002">
    <property type="protein sequence ID" value="SHE52659.1"/>
    <property type="molecule type" value="Genomic_DNA"/>
</dbReference>
<sequence length="372" mass="40841">MSDSPGHKSYSATDIERYHNGQMTARERHALEKAALEDPFLADALEGYSFTTTPQKDLEEINRRIFQKTQAKKTVPFIKRYSWIKIAALFLIVAGGGWLILNSVNNKKDISQAVPAVTKSTPSNQPAALPDSISSKELTISSPAEVSAQASKTIIPAKTNASKIRTGKTYKNANKPESTSLANQSNPITNAPPTELNEQAPVAAMTAKRKETFTASSAARSRSFNAGDSNPGYVNSPVKDSDVSHGDTIRNVNVVLQPDKANNDIEIVELKSKRPVIARPSPRFETLEPAEGWSQFNDYIADNIKEPKTYKEKPITGDVELAFDINQVGMPVNIRVVRSLCSACDKKAIELLEQGPAWKNTKDKKGKITFHF</sequence>
<keyword evidence="2" id="KW-1133">Transmembrane helix</keyword>
<feature type="compositionally biased region" description="Polar residues" evidence="1">
    <location>
        <begin position="169"/>
        <end position="192"/>
    </location>
</feature>
<feature type="region of interest" description="Disordered" evidence="1">
    <location>
        <begin position="213"/>
        <end position="244"/>
    </location>
</feature>
<organism evidence="3 4">
    <name type="scientific">Flavisolibacter ginsengisoli DSM 18119</name>
    <dbReference type="NCBI Taxonomy" id="1121884"/>
    <lineage>
        <taxon>Bacteria</taxon>
        <taxon>Pseudomonadati</taxon>
        <taxon>Bacteroidota</taxon>
        <taxon>Chitinophagia</taxon>
        <taxon>Chitinophagales</taxon>
        <taxon>Chitinophagaceae</taxon>
        <taxon>Flavisolibacter</taxon>
    </lineage>
</organism>
<keyword evidence="4" id="KW-1185">Reference proteome</keyword>
<feature type="region of interest" description="Disordered" evidence="1">
    <location>
        <begin position="169"/>
        <end position="197"/>
    </location>
</feature>
<evidence type="ECO:0000256" key="1">
    <source>
        <dbReference type="SAM" id="MobiDB-lite"/>
    </source>
</evidence>
<name>A0A1M4U7B5_9BACT</name>
<evidence type="ECO:0000256" key="2">
    <source>
        <dbReference type="SAM" id="Phobius"/>
    </source>
</evidence>
<dbReference type="STRING" id="1121884.SAMN02745131_00551"/>
<keyword evidence="2" id="KW-0472">Membrane</keyword>
<feature type="transmembrane region" description="Helical" evidence="2">
    <location>
        <begin position="82"/>
        <end position="101"/>
    </location>
</feature>
<keyword evidence="2" id="KW-0812">Transmembrane</keyword>
<dbReference type="Proteomes" id="UP000184048">
    <property type="component" value="Unassembled WGS sequence"/>
</dbReference>
<accession>A0A1M4U7B5</accession>
<protein>
    <recommendedName>
        <fullName evidence="5">TonB C-terminal domain-containing protein</fullName>
    </recommendedName>
</protein>